<proteinExistence type="predicted"/>
<accession>A0A671XDW3</accession>
<dbReference type="AlphaFoldDB" id="A0A671XDW3"/>
<evidence type="ECO:0008006" key="3">
    <source>
        <dbReference type="Google" id="ProtNLM"/>
    </source>
</evidence>
<protein>
    <recommendedName>
        <fullName evidence="3">U1-type domain-containing protein</fullName>
    </recommendedName>
</protein>
<dbReference type="Proteomes" id="UP000472265">
    <property type="component" value="Chromosome 5"/>
</dbReference>
<keyword evidence="2" id="KW-1185">Reference proteome</keyword>
<organism evidence="1 2">
    <name type="scientific">Sparus aurata</name>
    <name type="common">Gilthead sea bream</name>
    <dbReference type="NCBI Taxonomy" id="8175"/>
    <lineage>
        <taxon>Eukaryota</taxon>
        <taxon>Metazoa</taxon>
        <taxon>Chordata</taxon>
        <taxon>Craniata</taxon>
        <taxon>Vertebrata</taxon>
        <taxon>Euteleostomi</taxon>
        <taxon>Actinopterygii</taxon>
        <taxon>Neopterygii</taxon>
        <taxon>Teleostei</taxon>
        <taxon>Neoteleostei</taxon>
        <taxon>Acanthomorphata</taxon>
        <taxon>Eupercaria</taxon>
        <taxon>Spariformes</taxon>
        <taxon>Sparidae</taxon>
        <taxon>Sparus</taxon>
    </lineage>
</organism>
<evidence type="ECO:0000313" key="2">
    <source>
        <dbReference type="Proteomes" id="UP000472265"/>
    </source>
</evidence>
<dbReference type="Ensembl" id="ENSSAUT00010049473.1">
    <property type="protein sequence ID" value="ENSSAUP00010047065.1"/>
    <property type="gene ID" value="ENSSAUG00010019592.1"/>
</dbReference>
<dbReference type="GeneTree" id="ENSGT00990000210129"/>
<dbReference type="InParanoid" id="A0A671XDW3"/>
<sequence length="155" mass="17141">MERFIRPNPPTESNFKLANITAAEGVKQYKELHEDGGKLFCTPCNKVVDHGRNSTIRDHFSSAYHLKRKIETPADIALKRQTTITTRIARHNIAAAESRIALRRIKIASRGIQTFSLAQCRGTAFLPSGSVVKVNVLLSLSDSISSSIALDHSLE</sequence>
<reference evidence="1" key="2">
    <citation type="submission" date="2025-08" db="UniProtKB">
        <authorList>
            <consortium name="Ensembl"/>
        </authorList>
    </citation>
    <scope>IDENTIFICATION</scope>
</reference>
<reference evidence="1" key="3">
    <citation type="submission" date="2025-09" db="UniProtKB">
        <authorList>
            <consortium name="Ensembl"/>
        </authorList>
    </citation>
    <scope>IDENTIFICATION</scope>
</reference>
<evidence type="ECO:0000313" key="1">
    <source>
        <dbReference type="Ensembl" id="ENSSAUP00010047065.1"/>
    </source>
</evidence>
<name>A0A671XDW3_SPAAU</name>
<reference evidence="1" key="1">
    <citation type="submission" date="2021-04" db="EMBL/GenBank/DDBJ databases">
        <authorList>
            <consortium name="Wellcome Sanger Institute Data Sharing"/>
        </authorList>
    </citation>
    <scope>NUCLEOTIDE SEQUENCE [LARGE SCALE GENOMIC DNA]</scope>
</reference>